<dbReference type="Proteomes" id="UP000032142">
    <property type="component" value="Unassembled WGS sequence"/>
</dbReference>
<proteinExistence type="predicted"/>
<gene>
    <name evidence="1" type="ORF">F383_16790</name>
</gene>
<dbReference type="EMBL" id="KN397073">
    <property type="protein sequence ID" value="KHG12110.1"/>
    <property type="molecule type" value="Genomic_DNA"/>
</dbReference>
<organism evidence="1 2">
    <name type="scientific">Gossypium arboreum</name>
    <name type="common">Tree cotton</name>
    <name type="synonym">Gossypium nanking</name>
    <dbReference type="NCBI Taxonomy" id="29729"/>
    <lineage>
        <taxon>Eukaryota</taxon>
        <taxon>Viridiplantae</taxon>
        <taxon>Streptophyta</taxon>
        <taxon>Embryophyta</taxon>
        <taxon>Tracheophyta</taxon>
        <taxon>Spermatophyta</taxon>
        <taxon>Magnoliopsida</taxon>
        <taxon>eudicotyledons</taxon>
        <taxon>Gunneridae</taxon>
        <taxon>Pentapetalae</taxon>
        <taxon>rosids</taxon>
        <taxon>malvids</taxon>
        <taxon>Malvales</taxon>
        <taxon>Malvaceae</taxon>
        <taxon>Malvoideae</taxon>
        <taxon>Gossypium</taxon>
    </lineage>
</organism>
<protein>
    <submittedName>
        <fullName evidence="1">Uncharacterized protein</fullName>
    </submittedName>
</protein>
<evidence type="ECO:0000313" key="2">
    <source>
        <dbReference type="Proteomes" id="UP000032142"/>
    </source>
</evidence>
<reference evidence="2" key="1">
    <citation type="submission" date="2014-09" db="EMBL/GenBank/DDBJ databases">
        <authorList>
            <person name="Mudge J."/>
            <person name="Ramaraj T."/>
            <person name="Lindquist I.E."/>
            <person name="Bharti A.K."/>
            <person name="Sundararajan A."/>
            <person name="Cameron C.T."/>
            <person name="Woodward J.E."/>
            <person name="May G.D."/>
            <person name="Brubaker C."/>
            <person name="Broadhvest J."/>
            <person name="Wilkins T.A."/>
        </authorList>
    </citation>
    <scope>NUCLEOTIDE SEQUENCE</scope>
    <source>
        <strain evidence="2">cv. AKA8401</strain>
    </source>
</reference>
<name>A0A0B0NGX4_GOSAR</name>
<keyword evidence="2" id="KW-1185">Reference proteome</keyword>
<dbReference type="AlphaFoldDB" id="A0A0B0NGX4"/>
<evidence type="ECO:0000313" key="1">
    <source>
        <dbReference type="EMBL" id="KHG12110.1"/>
    </source>
</evidence>
<sequence length="28" mass="3081">MLHGRVSLGVEIKVKLVCSTQSHIRACD</sequence>
<accession>A0A0B0NGX4</accession>